<proteinExistence type="predicted"/>
<dbReference type="EMBL" id="CACVAX010000040">
    <property type="protein sequence ID" value="CAA6814026.1"/>
    <property type="molecule type" value="Genomic_DNA"/>
</dbReference>
<protein>
    <submittedName>
        <fullName evidence="2">Redox-active disulfide protein 2</fullName>
    </submittedName>
</protein>
<evidence type="ECO:0000313" key="2">
    <source>
        <dbReference type="EMBL" id="CAA6814026.1"/>
    </source>
</evidence>
<dbReference type="SUPFAM" id="SSF52833">
    <property type="entry name" value="Thioredoxin-like"/>
    <property type="match status" value="1"/>
</dbReference>
<dbReference type="AlphaFoldDB" id="A0A6S6T6Z6"/>
<evidence type="ECO:0000259" key="1">
    <source>
        <dbReference type="Pfam" id="PF13192"/>
    </source>
</evidence>
<dbReference type="Gene3D" id="3.40.30.10">
    <property type="entry name" value="Glutaredoxin"/>
    <property type="match status" value="1"/>
</dbReference>
<dbReference type="InterPro" id="IPR036249">
    <property type="entry name" value="Thioredoxin-like_sf"/>
</dbReference>
<sequence>MKIELLGTQCSNCVALEKIVKDAIAQSGQFIEFEKISDLGKMISYGVSSTPTLVIDAKVVSVGKVLTVEEVLSLIQQ</sequence>
<feature type="domain" description="Thioredoxin-like fold" evidence="1">
    <location>
        <begin position="1"/>
        <end position="75"/>
    </location>
</feature>
<gene>
    <name evidence="2" type="ORF">HELGO_WM21163</name>
</gene>
<dbReference type="NCBIfam" id="TIGR00412">
    <property type="entry name" value="redox_disulf_2"/>
    <property type="match status" value="1"/>
</dbReference>
<dbReference type="PANTHER" id="PTHR36450">
    <property type="entry name" value="THIOREDOXIN"/>
    <property type="match status" value="1"/>
</dbReference>
<organism evidence="2">
    <name type="scientific">uncultured Sulfurovum sp</name>
    <dbReference type="NCBI Taxonomy" id="269237"/>
    <lineage>
        <taxon>Bacteria</taxon>
        <taxon>Pseudomonadati</taxon>
        <taxon>Campylobacterota</taxon>
        <taxon>Epsilonproteobacteria</taxon>
        <taxon>Campylobacterales</taxon>
        <taxon>Sulfurovaceae</taxon>
        <taxon>Sulfurovum</taxon>
        <taxon>environmental samples</taxon>
    </lineage>
</organism>
<dbReference type="InterPro" id="IPR005243">
    <property type="entry name" value="THIRX-like_proc"/>
</dbReference>
<dbReference type="PANTHER" id="PTHR36450:SF1">
    <property type="entry name" value="THIOREDOXIN"/>
    <property type="match status" value="1"/>
</dbReference>
<accession>A0A6S6T6Z6</accession>
<dbReference type="InterPro" id="IPR012336">
    <property type="entry name" value="Thioredoxin-like_fold"/>
</dbReference>
<reference evidence="2" key="1">
    <citation type="submission" date="2020-01" db="EMBL/GenBank/DDBJ databases">
        <authorList>
            <person name="Meier V. D."/>
            <person name="Meier V D."/>
        </authorList>
    </citation>
    <scope>NUCLEOTIDE SEQUENCE</scope>
    <source>
        <strain evidence="2">HLG_WM_MAG_04</strain>
    </source>
</reference>
<dbReference type="Pfam" id="PF13192">
    <property type="entry name" value="Thioredoxin_3"/>
    <property type="match status" value="1"/>
</dbReference>
<name>A0A6S6T6Z6_9BACT</name>